<gene>
    <name evidence="1" type="ORF">LCMiAC01_01290</name>
</gene>
<accession>A0A481YYW3</accession>
<reference evidence="1" key="1">
    <citation type="journal article" date="2019" name="MBio">
        <title>Virus Genomes from Deep Sea Sediments Expand the Ocean Megavirome and Support Independent Origins of Viral Gigantism.</title>
        <authorList>
            <person name="Backstrom D."/>
            <person name="Yutin N."/>
            <person name="Jorgensen S.L."/>
            <person name="Dharamshi J."/>
            <person name="Homa F."/>
            <person name="Zaremba-Niedwiedzka K."/>
            <person name="Spang A."/>
            <person name="Wolf Y.I."/>
            <person name="Koonin E.V."/>
            <person name="Ettema T.J."/>
        </authorList>
    </citation>
    <scope>NUCLEOTIDE SEQUENCE</scope>
</reference>
<proteinExistence type="predicted"/>
<organism evidence="1">
    <name type="scientific">Mimivirus LCMiAC01</name>
    <dbReference type="NCBI Taxonomy" id="2506608"/>
    <lineage>
        <taxon>Viruses</taxon>
        <taxon>Varidnaviria</taxon>
        <taxon>Bamfordvirae</taxon>
        <taxon>Nucleocytoviricota</taxon>
        <taxon>Megaviricetes</taxon>
        <taxon>Imitervirales</taxon>
        <taxon>Mimiviridae</taxon>
        <taxon>Klosneuvirinae</taxon>
    </lineage>
</organism>
<evidence type="ECO:0000313" key="1">
    <source>
        <dbReference type="EMBL" id="QBK88452.1"/>
    </source>
</evidence>
<dbReference type="EMBL" id="MK500389">
    <property type="protein sequence ID" value="QBK88452.1"/>
    <property type="molecule type" value="Genomic_DNA"/>
</dbReference>
<protein>
    <submittedName>
        <fullName evidence="1">Uncharacterized protein</fullName>
    </submittedName>
</protein>
<name>A0A481YYW3_9VIRU</name>
<sequence length="110" mass="11056">MSIVIFCCVCLGDTFLFIGMVGGGTYLNNVTLSIGAGGGCIYLGDTFLSIGVGGSCIYLGDTFLSIGVDGGVCGISGCVDGGTLSSTSKVNTDGALTQNTILIKRTNFCT</sequence>